<evidence type="ECO:0000256" key="1">
    <source>
        <dbReference type="SAM" id="Phobius"/>
    </source>
</evidence>
<evidence type="ECO:0000313" key="3">
    <source>
        <dbReference type="EMBL" id="KAJ6221650.1"/>
    </source>
</evidence>
<evidence type="ECO:0000256" key="2">
    <source>
        <dbReference type="SAM" id="SignalP"/>
    </source>
</evidence>
<dbReference type="GO" id="GO:0006606">
    <property type="term" value="P:protein import into nucleus"/>
    <property type="evidence" value="ECO:0007669"/>
    <property type="project" value="TreeGrafter"/>
</dbReference>
<dbReference type="EMBL" id="JAPWDV010000001">
    <property type="protein sequence ID" value="KAJ6221650.1"/>
    <property type="molecule type" value="Genomic_DNA"/>
</dbReference>
<dbReference type="AlphaFoldDB" id="A0A9Q0RPJ5"/>
<dbReference type="GO" id="GO:0005737">
    <property type="term" value="C:cytoplasm"/>
    <property type="evidence" value="ECO:0007669"/>
    <property type="project" value="TreeGrafter"/>
</dbReference>
<comment type="caution">
    <text evidence="3">The sequence shown here is derived from an EMBL/GenBank/DDBJ whole genome shotgun (WGS) entry which is preliminary data.</text>
</comment>
<evidence type="ECO:0000313" key="4">
    <source>
        <dbReference type="Proteomes" id="UP001142055"/>
    </source>
</evidence>
<feature type="transmembrane region" description="Helical" evidence="1">
    <location>
        <begin position="103"/>
        <end position="129"/>
    </location>
</feature>
<keyword evidence="1" id="KW-0812">Transmembrane</keyword>
<keyword evidence="1" id="KW-0472">Membrane</keyword>
<organism evidence="3 4">
    <name type="scientific">Blomia tropicalis</name>
    <name type="common">Mite</name>
    <dbReference type="NCBI Taxonomy" id="40697"/>
    <lineage>
        <taxon>Eukaryota</taxon>
        <taxon>Metazoa</taxon>
        <taxon>Ecdysozoa</taxon>
        <taxon>Arthropoda</taxon>
        <taxon>Chelicerata</taxon>
        <taxon>Arachnida</taxon>
        <taxon>Acari</taxon>
        <taxon>Acariformes</taxon>
        <taxon>Sarcoptiformes</taxon>
        <taxon>Astigmata</taxon>
        <taxon>Glycyphagoidea</taxon>
        <taxon>Echimyopodidae</taxon>
        <taxon>Blomia</taxon>
    </lineage>
</organism>
<dbReference type="OMA" id="CVEYPVR"/>
<proteinExistence type="predicted"/>
<dbReference type="GO" id="GO:0005634">
    <property type="term" value="C:nucleus"/>
    <property type="evidence" value="ECO:0007669"/>
    <property type="project" value="TreeGrafter"/>
</dbReference>
<dbReference type="Proteomes" id="UP001142055">
    <property type="component" value="Chromosome 1"/>
</dbReference>
<gene>
    <name evidence="3" type="ORF">RDWZM_000195</name>
</gene>
<protein>
    <recommendedName>
        <fullName evidence="5">PTTG1IP</fullName>
    </recommendedName>
</protein>
<dbReference type="PANTHER" id="PTHR15191:SF3">
    <property type="entry name" value="PITUITARY TUMOR-TRANSFORMING GENE PROTEIN-BINDING FACTOR"/>
    <property type="match status" value="1"/>
</dbReference>
<feature type="signal peptide" evidence="2">
    <location>
        <begin position="1"/>
        <end position="29"/>
    </location>
</feature>
<keyword evidence="4" id="KW-1185">Reference proteome</keyword>
<name>A0A9Q0RPJ5_BLOTA</name>
<reference evidence="3" key="1">
    <citation type="submission" date="2022-12" db="EMBL/GenBank/DDBJ databases">
        <title>Genome assemblies of Blomia tropicalis.</title>
        <authorList>
            <person name="Cui Y."/>
        </authorList>
    </citation>
    <scope>NUCLEOTIDE SEQUENCE</scope>
    <source>
        <tissue evidence="3">Adult mites</tissue>
    </source>
</reference>
<sequence>MIPGSMANQFISIIVGLLLATVTITNIHAEMMTSTTPVPDQYNCSGHSDSCDDCVKSSVHCYFCYKTKRCGVYPFASLKPFPSDCSDSLSDLAWRTCVIPMNVLVIVFGSLAGLLVFIIFIFLIWCCLIRPCVRRCNERDNDKWQRNRLRLEEIQSTRRQQRQQQRDVIKAKYGLDGPKYEKF</sequence>
<keyword evidence="1" id="KW-1133">Transmembrane helix</keyword>
<dbReference type="PANTHER" id="PTHR15191">
    <property type="entry name" value="PROTEIN CBG20567"/>
    <property type="match status" value="1"/>
</dbReference>
<keyword evidence="2" id="KW-0732">Signal</keyword>
<accession>A0A9Q0RPJ5</accession>
<dbReference type="InterPro" id="IPR052304">
    <property type="entry name" value="PTTG1IP"/>
</dbReference>
<evidence type="ECO:0008006" key="5">
    <source>
        <dbReference type="Google" id="ProtNLM"/>
    </source>
</evidence>
<feature type="chain" id="PRO_5040321718" description="PTTG1IP" evidence="2">
    <location>
        <begin position="30"/>
        <end position="183"/>
    </location>
</feature>